<name>A0ABU1P3N9_9BACL</name>
<keyword evidence="3" id="KW-1185">Reference proteome</keyword>
<comment type="caution">
    <text evidence="2">The sequence shown here is derived from an EMBL/GenBank/DDBJ whole genome shotgun (WGS) entry which is preliminary data.</text>
</comment>
<dbReference type="Proteomes" id="UP001267290">
    <property type="component" value="Unassembled WGS sequence"/>
</dbReference>
<evidence type="ECO:0000313" key="2">
    <source>
        <dbReference type="EMBL" id="MDR6554367.1"/>
    </source>
</evidence>
<dbReference type="Gene3D" id="3.90.350.10">
    <property type="entry name" value="Transposase Inhibitor Protein From Tn5, Chain A, domain 1"/>
    <property type="match status" value="1"/>
</dbReference>
<sequence length="183" mass="21515">EKELPVPANTNIVRDAIVQLGSTFRQTEKPLRLVEFLDDQGRKYRLATSCLDLDATEVAEIYRQRWLIELFFKWMKQHLRLVKLYSYEPQGVWNQIFLALITYAIAMHIQLESGTKLSLWDVLQSLRSCWYKTWNILENELYLLPTRKSRGRQQRASPMDKESPRLLTTVGIMKPSSLKKKGK</sequence>
<dbReference type="EMBL" id="JAVDSB010000016">
    <property type="protein sequence ID" value="MDR6554367.1"/>
    <property type="molecule type" value="Genomic_DNA"/>
</dbReference>
<dbReference type="InterPro" id="IPR012337">
    <property type="entry name" value="RNaseH-like_sf"/>
</dbReference>
<dbReference type="PANTHER" id="PTHR33258:SF1">
    <property type="entry name" value="TRANSPOSASE INSL FOR INSERTION SEQUENCE ELEMENT IS186A-RELATED"/>
    <property type="match status" value="1"/>
</dbReference>
<evidence type="ECO:0000313" key="3">
    <source>
        <dbReference type="Proteomes" id="UP001267290"/>
    </source>
</evidence>
<dbReference type="RefSeq" id="WP_310501803.1">
    <property type="nucleotide sequence ID" value="NZ_JAVDSB010000016.1"/>
</dbReference>
<dbReference type="PANTHER" id="PTHR33258">
    <property type="entry name" value="TRANSPOSASE INSL FOR INSERTION SEQUENCE ELEMENT IS186A-RELATED"/>
    <property type="match status" value="1"/>
</dbReference>
<feature type="non-terminal residue" evidence="2">
    <location>
        <position position="1"/>
    </location>
</feature>
<feature type="domain" description="Transposase IS4-like" evidence="1">
    <location>
        <begin position="45"/>
        <end position="104"/>
    </location>
</feature>
<dbReference type="SUPFAM" id="SSF53098">
    <property type="entry name" value="Ribonuclease H-like"/>
    <property type="match status" value="1"/>
</dbReference>
<reference evidence="2 3" key="1">
    <citation type="submission" date="2023-07" db="EMBL/GenBank/DDBJ databases">
        <title>Sorghum-associated microbial communities from plants grown in Nebraska, USA.</title>
        <authorList>
            <person name="Schachtman D."/>
        </authorList>
    </citation>
    <scope>NUCLEOTIDE SEQUENCE [LARGE SCALE GENOMIC DNA]</scope>
    <source>
        <strain evidence="2 3">CC258</strain>
    </source>
</reference>
<proteinExistence type="predicted"/>
<gene>
    <name evidence="2" type="ORF">J2736_005596</name>
</gene>
<dbReference type="InterPro" id="IPR002559">
    <property type="entry name" value="Transposase_11"/>
</dbReference>
<protein>
    <recommendedName>
        <fullName evidence="1">Transposase IS4-like domain-containing protein</fullName>
    </recommendedName>
</protein>
<organism evidence="2 3">
    <name type="scientific">Paenibacillus qinlingensis</name>
    <dbReference type="NCBI Taxonomy" id="1837343"/>
    <lineage>
        <taxon>Bacteria</taxon>
        <taxon>Bacillati</taxon>
        <taxon>Bacillota</taxon>
        <taxon>Bacilli</taxon>
        <taxon>Bacillales</taxon>
        <taxon>Paenibacillaceae</taxon>
        <taxon>Paenibacillus</taxon>
    </lineage>
</organism>
<accession>A0ABU1P3N9</accession>
<evidence type="ECO:0000259" key="1">
    <source>
        <dbReference type="Pfam" id="PF01609"/>
    </source>
</evidence>
<dbReference type="Pfam" id="PF01609">
    <property type="entry name" value="DDE_Tnp_1"/>
    <property type="match status" value="1"/>
</dbReference>